<dbReference type="RefSeq" id="WP_230611890.1">
    <property type="nucleotide sequence ID" value="NZ_JAJNAG010000096.1"/>
</dbReference>
<dbReference type="Gene3D" id="3.30.420.430">
    <property type="match status" value="4"/>
</dbReference>
<sequence length="357" mass="36917">VHKFHVTSTDAAGNVSLPSSDFVLIMDFTGPDSSKLSITGVDDQVGLYTGNVKPGETTDDTQPTISGTGTAGDTIIVYVKDSGGNHEIGRTTVNSEGKWTLRPASPLIKGTNEFTAVEVDPVGNSTDPSASYTVNIDFGKPQPPVIETVEDNVGTITTPLQKGDVTDDNTPTLKGTAVPNGIVTIYNNDVKIGSAQVDDKGNWSFTPESALADGKYSIKADATNTVGQTSEKTGSFDFTVDTTPPGAVENLLISDNVGAYQGALKDGDITDDNTPTFSGKAEAGSTVSVYSDGNLLGTAKVAADGSWSFTPSTPLPDGSYKFTTTVTDKAGNTGAATPVVNITINTESVTVSLDTLV</sequence>
<dbReference type="AlphaFoldDB" id="A0A9X1MY77"/>
<feature type="domain" description="Bacterial Ig-like" evidence="1">
    <location>
        <begin position="157"/>
        <end position="242"/>
    </location>
</feature>
<gene>
    <name evidence="2" type="ORF">LPW36_17610</name>
</gene>
<accession>A0A9X1MY77</accession>
<feature type="domain" description="Bacterial Ig-like" evidence="1">
    <location>
        <begin position="48"/>
        <end position="137"/>
    </location>
</feature>
<protein>
    <submittedName>
        <fullName evidence="2">Ig-like domain-containing protein</fullName>
    </submittedName>
</protein>
<feature type="non-terminal residue" evidence="2">
    <location>
        <position position="357"/>
    </location>
</feature>
<dbReference type="EMBL" id="JAJNAG010000096">
    <property type="protein sequence ID" value="MCD1127766.1"/>
    <property type="molecule type" value="Genomic_DNA"/>
</dbReference>
<reference evidence="2" key="1">
    <citation type="submission" date="2021-11" db="EMBL/GenBank/DDBJ databases">
        <title>Jinshanibacter sp. isolated from one year old Eriocheir sinensis.</title>
        <authorList>
            <person name="Li J.-Y."/>
            <person name="He W."/>
            <person name="Gao T.-H."/>
        </authorList>
    </citation>
    <scope>NUCLEOTIDE SEQUENCE</scope>
    <source>
        <strain evidence="2">LJY008</strain>
    </source>
</reference>
<dbReference type="Pfam" id="PF19077">
    <property type="entry name" value="Big_13"/>
    <property type="match status" value="3"/>
</dbReference>
<dbReference type="InterPro" id="IPR044016">
    <property type="entry name" value="Big_13"/>
</dbReference>
<comment type="caution">
    <text evidence="2">The sequence shown here is derived from an EMBL/GenBank/DDBJ whole genome shotgun (WGS) entry which is preliminary data.</text>
</comment>
<keyword evidence="3" id="KW-1185">Reference proteome</keyword>
<evidence type="ECO:0000313" key="2">
    <source>
        <dbReference type="EMBL" id="MCD1127766.1"/>
    </source>
</evidence>
<evidence type="ECO:0000313" key="3">
    <source>
        <dbReference type="Proteomes" id="UP001139171"/>
    </source>
</evidence>
<feature type="non-terminal residue" evidence="2">
    <location>
        <position position="1"/>
    </location>
</feature>
<name>A0A9X1MY77_9GAMM</name>
<organism evidence="2 3">
    <name type="scientific">Limnobaculum eriocheiris</name>
    <dbReference type="NCBI Taxonomy" id="2897391"/>
    <lineage>
        <taxon>Bacteria</taxon>
        <taxon>Pseudomonadati</taxon>
        <taxon>Pseudomonadota</taxon>
        <taxon>Gammaproteobacteria</taxon>
        <taxon>Enterobacterales</taxon>
        <taxon>Budviciaceae</taxon>
        <taxon>Limnobaculum</taxon>
    </lineage>
</organism>
<feature type="domain" description="Bacterial Ig-like" evidence="1">
    <location>
        <begin position="262"/>
        <end position="346"/>
    </location>
</feature>
<dbReference type="NCBIfam" id="NF033510">
    <property type="entry name" value="Ca_tandemer"/>
    <property type="match status" value="3"/>
</dbReference>
<dbReference type="Proteomes" id="UP001139171">
    <property type="component" value="Unassembled WGS sequence"/>
</dbReference>
<evidence type="ECO:0000259" key="1">
    <source>
        <dbReference type="Pfam" id="PF19077"/>
    </source>
</evidence>
<proteinExistence type="predicted"/>